<evidence type="ECO:0000313" key="3">
    <source>
        <dbReference type="Proteomes" id="UP001501581"/>
    </source>
</evidence>
<reference evidence="2 3" key="1">
    <citation type="journal article" date="2019" name="Int. J. Syst. Evol. Microbiol.">
        <title>The Global Catalogue of Microorganisms (GCM) 10K type strain sequencing project: providing services to taxonomists for standard genome sequencing and annotation.</title>
        <authorList>
            <consortium name="The Broad Institute Genomics Platform"/>
            <consortium name="The Broad Institute Genome Sequencing Center for Infectious Disease"/>
            <person name="Wu L."/>
            <person name="Ma J."/>
        </authorList>
    </citation>
    <scope>NUCLEOTIDE SEQUENCE [LARGE SCALE GENOMIC DNA]</scope>
    <source>
        <strain evidence="2 3">JCM 13008</strain>
    </source>
</reference>
<keyword evidence="3" id="KW-1185">Reference proteome</keyword>
<gene>
    <name evidence="2" type="ORF">GCM10009668_01390</name>
</gene>
<name>A0ABN1TMF3_9ACTN</name>
<dbReference type="InterPro" id="IPR056117">
    <property type="entry name" value="DUF7700"/>
</dbReference>
<proteinExistence type="predicted"/>
<comment type="caution">
    <text evidence="2">The sequence shown here is derived from an EMBL/GenBank/DDBJ whole genome shotgun (WGS) entry which is preliminary data.</text>
</comment>
<feature type="domain" description="DUF7700" evidence="1">
    <location>
        <begin position="34"/>
        <end position="165"/>
    </location>
</feature>
<sequence>MTMSSVPSGIEAYFLGRSYDVMPIPMDPAHCVEVPAGPLLFIVESRRLTDEAINANAMDRGRPDATYDSGIHDGGACVHVLGAEDRLEWLRFDCFDNEPHYHYIRNADQSNVVVRFDQFAEGDPEAWTVGRLRNNLPPMLRHAGAEQLADTVAAEDLSAAVDQVAGILARLHG</sequence>
<dbReference type="Proteomes" id="UP001501581">
    <property type="component" value="Unassembled WGS sequence"/>
</dbReference>
<dbReference type="EMBL" id="BAAALG010000001">
    <property type="protein sequence ID" value="GAA1090525.1"/>
    <property type="molecule type" value="Genomic_DNA"/>
</dbReference>
<organism evidence="2 3">
    <name type="scientific">Nocardioides dubius</name>
    <dbReference type="NCBI Taxonomy" id="317019"/>
    <lineage>
        <taxon>Bacteria</taxon>
        <taxon>Bacillati</taxon>
        <taxon>Actinomycetota</taxon>
        <taxon>Actinomycetes</taxon>
        <taxon>Propionibacteriales</taxon>
        <taxon>Nocardioidaceae</taxon>
        <taxon>Nocardioides</taxon>
    </lineage>
</organism>
<protein>
    <recommendedName>
        <fullName evidence="1">DUF7700 domain-containing protein</fullName>
    </recommendedName>
</protein>
<dbReference type="Pfam" id="PF24777">
    <property type="entry name" value="DUF7700"/>
    <property type="match status" value="1"/>
</dbReference>
<evidence type="ECO:0000259" key="1">
    <source>
        <dbReference type="Pfam" id="PF24777"/>
    </source>
</evidence>
<dbReference type="RefSeq" id="WP_343990216.1">
    <property type="nucleotide sequence ID" value="NZ_BAAALG010000001.1"/>
</dbReference>
<accession>A0ABN1TMF3</accession>
<evidence type="ECO:0000313" key="2">
    <source>
        <dbReference type="EMBL" id="GAA1090525.1"/>
    </source>
</evidence>